<keyword evidence="1" id="KW-0560">Oxidoreductase</keyword>
<sequence>MSTHAGAYSESAYTDLVSVCDIDKTKADKCGKKWSVKNVYIDYKEMLRKENLDILSVCTRAPVHLEIIEYATKCGVKGIYCEKPMAYTLSSAKKMIDICNKKDIFLQINHQRRFGGLHNSIKESIERGEIGGVRQVTFYYSKGIFNTGSHMFDLLNYFFGDAEWVDAFFIDKNDVEDKNVSGIMKFKNGIFCNICCCDVDFSIFEVDIIGAEFGIHPITIYFVISESLGQ</sequence>
<dbReference type="AlphaFoldDB" id="X1KQN6"/>
<dbReference type="InterPro" id="IPR050463">
    <property type="entry name" value="Gfo/Idh/MocA_oxidrdct_glycsds"/>
</dbReference>
<dbReference type="PANTHER" id="PTHR43818:SF11">
    <property type="entry name" value="BCDNA.GH03377"/>
    <property type="match status" value="1"/>
</dbReference>
<dbReference type="Gene3D" id="3.40.50.720">
    <property type="entry name" value="NAD(P)-binding Rossmann-like Domain"/>
    <property type="match status" value="1"/>
</dbReference>
<evidence type="ECO:0000313" key="3">
    <source>
        <dbReference type="EMBL" id="GAI08973.1"/>
    </source>
</evidence>
<feature type="domain" description="Gfo/Idh/MocA-like oxidoreductase N-terminal" evidence="2">
    <location>
        <begin position="3"/>
        <end position="110"/>
    </location>
</feature>
<gene>
    <name evidence="3" type="ORF">S06H3_15278</name>
</gene>
<comment type="caution">
    <text evidence="3">The sequence shown here is derived from an EMBL/GenBank/DDBJ whole genome shotgun (WGS) entry which is preliminary data.</text>
</comment>
<dbReference type="EMBL" id="BARV01007511">
    <property type="protein sequence ID" value="GAI08973.1"/>
    <property type="molecule type" value="Genomic_DNA"/>
</dbReference>
<dbReference type="PANTHER" id="PTHR43818">
    <property type="entry name" value="BCDNA.GH03377"/>
    <property type="match status" value="1"/>
</dbReference>
<accession>X1KQN6</accession>
<protein>
    <recommendedName>
        <fullName evidence="2">Gfo/Idh/MocA-like oxidoreductase N-terminal domain-containing protein</fullName>
    </recommendedName>
</protein>
<dbReference type="Pfam" id="PF01408">
    <property type="entry name" value="GFO_IDH_MocA"/>
    <property type="match status" value="1"/>
</dbReference>
<dbReference type="SUPFAM" id="SSF51735">
    <property type="entry name" value="NAD(P)-binding Rossmann-fold domains"/>
    <property type="match status" value="1"/>
</dbReference>
<dbReference type="Gene3D" id="3.30.360.10">
    <property type="entry name" value="Dihydrodipicolinate Reductase, domain 2"/>
    <property type="match status" value="1"/>
</dbReference>
<dbReference type="GO" id="GO:0016491">
    <property type="term" value="F:oxidoreductase activity"/>
    <property type="evidence" value="ECO:0007669"/>
    <property type="project" value="UniProtKB-KW"/>
</dbReference>
<evidence type="ECO:0000259" key="2">
    <source>
        <dbReference type="Pfam" id="PF01408"/>
    </source>
</evidence>
<dbReference type="GO" id="GO:0000166">
    <property type="term" value="F:nucleotide binding"/>
    <property type="evidence" value="ECO:0007669"/>
    <property type="project" value="InterPro"/>
</dbReference>
<dbReference type="InterPro" id="IPR000683">
    <property type="entry name" value="Gfo/Idh/MocA-like_OxRdtase_N"/>
</dbReference>
<evidence type="ECO:0000256" key="1">
    <source>
        <dbReference type="ARBA" id="ARBA00023002"/>
    </source>
</evidence>
<dbReference type="InterPro" id="IPR036291">
    <property type="entry name" value="NAD(P)-bd_dom_sf"/>
</dbReference>
<feature type="non-terminal residue" evidence="3">
    <location>
        <position position="230"/>
    </location>
</feature>
<name>X1KQN6_9ZZZZ</name>
<proteinExistence type="predicted"/>
<organism evidence="3">
    <name type="scientific">marine sediment metagenome</name>
    <dbReference type="NCBI Taxonomy" id="412755"/>
    <lineage>
        <taxon>unclassified sequences</taxon>
        <taxon>metagenomes</taxon>
        <taxon>ecological metagenomes</taxon>
    </lineage>
</organism>
<reference evidence="3" key="1">
    <citation type="journal article" date="2014" name="Front. Microbiol.">
        <title>High frequency of phylogenetically diverse reductive dehalogenase-homologous genes in deep subseafloor sedimentary metagenomes.</title>
        <authorList>
            <person name="Kawai M."/>
            <person name="Futagami T."/>
            <person name="Toyoda A."/>
            <person name="Takaki Y."/>
            <person name="Nishi S."/>
            <person name="Hori S."/>
            <person name="Arai W."/>
            <person name="Tsubouchi T."/>
            <person name="Morono Y."/>
            <person name="Uchiyama I."/>
            <person name="Ito T."/>
            <person name="Fujiyama A."/>
            <person name="Inagaki F."/>
            <person name="Takami H."/>
        </authorList>
    </citation>
    <scope>NUCLEOTIDE SEQUENCE</scope>
    <source>
        <strain evidence="3">Expedition CK06-06</strain>
    </source>
</reference>